<dbReference type="Proteomes" id="UP001151760">
    <property type="component" value="Unassembled WGS sequence"/>
</dbReference>
<evidence type="ECO:0000313" key="3">
    <source>
        <dbReference type="Proteomes" id="UP001151760"/>
    </source>
</evidence>
<feature type="region of interest" description="Disordered" evidence="1">
    <location>
        <begin position="108"/>
        <end position="146"/>
    </location>
</feature>
<evidence type="ECO:0000313" key="2">
    <source>
        <dbReference type="EMBL" id="GJT95041.1"/>
    </source>
</evidence>
<protein>
    <submittedName>
        <fullName evidence="2">Uncharacterized protein</fullName>
    </submittedName>
</protein>
<sequence length="167" mass="18564">MSSASTVTYTSVYTDSEPGRVFWGADEELFDGGSLRVIVYGYDGLLMKRLLHIAGTMCQTRSTPPFPGLSTRSTADALTRSPLSTWPLHVAGLCNGVRTRGGSCDLFRRCGDDDDEPSNDDEDDDDTDDEDEEPFEDEDDDEEEDHADYLIYLLLTLFPQMGVTEDI</sequence>
<dbReference type="EMBL" id="BQNB010020351">
    <property type="protein sequence ID" value="GJT95041.1"/>
    <property type="molecule type" value="Genomic_DNA"/>
</dbReference>
<keyword evidence="3" id="KW-1185">Reference proteome</keyword>
<feature type="compositionally biased region" description="Acidic residues" evidence="1">
    <location>
        <begin position="112"/>
        <end position="146"/>
    </location>
</feature>
<accession>A0ABQ5I4J1</accession>
<proteinExistence type="predicted"/>
<organism evidence="2 3">
    <name type="scientific">Tanacetum coccineum</name>
    <dbReference type="NCBI Taxonomy" id="301880"/>
    <lineage>
        <taxon>Eukaryota</taxon>
        <taxon>Viridiplantae</taxon>
        <taxon>Streptophyta</taxon>
        <taxon>Embryophyta</taxon>
        <taxon>Tracheophyta</taxon>
        <taxon>Spermatophyta</taxon>
        <taxon>Magnoliopsida</taxon>
        <taxon>eudicotyledons</taxon>
        <taxon>Gunneridae</taxon>
        <taxon>Pentapetalae</taxon>
        <taxon>asterids</taxon>
        <taxon>campanulids</taxon>
        <taxon>Asterales</taxon>
        <taxon>Asteraceae</taxon>
        <taxon>Asteroideae</taxon>
        <taxon>Anthemideae</taxon>
        <taxon>Anthemidinae</taxon>
        <taxon>Tanacetum</taxon>
    </lineage>
</organism>
<comment type="caution">
    <text evidence="2">The sequence shown here is derived from an EMBL/GenBank/DDBJ whole genome shotgun (WGS) entry which is preliminary data.</text>
</comment>
<evidence type="ECO:0000256" key="1">
    <source>
        <dbReference type="SAM" id="MobiDB-lite"/>
    </source>
</evidence>
<reference evidence="2" key="1">
    <citation type="journal article" date="2022" name="Int. J. Mol. Sci.">
        <title>Draft Genome of Tanacetum Coccineum: Genomic Comparison of Closely Related Tanacetum-Family Plants.</title>
        <authorList>
            <person name="Yamashiro T."/>
            <person name="Shiraishi A."/>
            <person name="Nakayama K."/>
            <person name="Satake H."/>
        </authorList>
    </citation>
    <scope>NUCLEOTIDE SEQUENCE</scope>
</reference>
<name>A0ABQ5I4J1_9ASTR</name>
<reference evidence="2" key="2">
    <citation type="submission" date="2022-01" db="EMBL/GenBank/DDBJ databases">
        <authorList>
            <person name="Yamashiro T."/>
            <person name="Shiraishi A."/>
            <person name="Satake H."/>
            <person name="Nakayama K."/>
        </authorList>
    </citation>
    <scope>NUCLEOTIDE SEQUENCE</scope>
</reference>
<gene>
    <name evidence="2" type="ORF">Tco_1090559</name>
</gene>